<feature type="compositionally biased region" description="Basic and acidic residues" evidence="1">
    <location>
        <begin position="1"/>
        <end position="23"/>
    </location>
</feature>
<feature type="compositionally biased region" description="Gly residues" evidence="1">
    <location>
        <begin position="39"/>
        <end position="55"/>
    </location>
</feature>
<proteinExistence type="predicted"/>
<name>A0A9P7T1P4_9HYPO</name>
<sequence>MSDYKPTEHDGLKQDGTPDKRVGTGEFAYGKVDPHKAGAEGGKIGGTASGGGGGSSDDQDSGDGDYKPTEHDGLRKDGKPDGRVKGN</sequence>
<dbReference type="OrthoDB" id="5279375at2759"/>
<evidence type="ECO:0000256" key="1">
    <source>
        <dbReference type="SAM" id="MobiDB-lite"/>
    </source>
</evidence>
<organism evidence="2 3">
    <name type="scientific">Claviceps pusilla</name>
    <dbReference type="NCBI Taxonomy" id="123648"/>
    <lineage>
        <taxon>Eukaryota</taxon>
        <taxon>Fungi</taxon>
        <taxon>Dikarya</taxon>
        <taxon>Ascomycota</taxon>
        <taxon>Pezizomycotina</taxon>
        <taxon>Sordariomycetes</taxon>
        <taxon>Hypocreomycetidae</taxon>
        <taxon>Hypocreales</taxon>
        <taxon>Clavicipitaceae</taxon>
        <taxon>Claviceps</taxon>
    </lineage>
</organism>
<protein>
    <submittedName>
        <fullName evidence="2">Uncharacterized protein</fullName>
    </submittedName>
</protein>
<accession>A0A9P7T1P4</accession>
<evidence type="ECO:0000313" key="3">
    <source>
        <dbReference type="Proteomes" id="UP000748025"/>
    </source>
</evidence>
<dbReference type="Proteomes" id="UP000748025">
    <property type="component" value="Unassembled WGS sequence"/>
</dbReference>
<comment type="caution">
    <text evidence="2">The sequence shown here is derived from an EMBL/GenBank/DDBJ whole genome shotgun (WGS) entry which is preliminary data.</text>
</comment>
<dbReference type="AlphaFoldDB" id="A0A9P7T1P4"/>
<reference evidence="2" key="1">
    <citation type="journal article" date="2020" name="bioRxiv">
        <title>Whole genome comparisons of ergot fungi reveals the divergence and evolution of species within the genus Claviceps are the result of varying mechanisms driving genome evolution and host range expansion.</title>
        <authorList>
            <person name="Wyka S.A."/>
            <person name="Mondo S.J."/>
            <person name="Liu M."/>
            <person name="Dettman J."/>
            <person name="Nalam V."/>
            <person name="Broders K.D."/>
        </authorList>
    </citation>
    <scope>NUCLEOTIDE SEQUENCE</scope>
    <source>
        <strain evidence="2">CCC 602</strain>
    </source>
</reference>
<evidence type="ECO:0000313" key="2">
    <source>
        <dbReference type="EMBL" id="KAG6015610.1"/>
    </source>
</evidence>
<dbReference type="EMBL" id="SRPW01000329">
    <property type="protein sequence ID" value="KAG6015610.1"/>
    <property type="molecule type" value="Genomic_DNA"/>
</dbReference>
<feature type="region of interest" description="Disordered" evidence="1">
    <location>
        <begin position="1"/>
        <end position="87"/>
    </location>
</feature>
<feature type="compositionally biased region" description="Basic and acidic residues" evidence="1">
    <location>
        <begin position="64"/>
        <end position="87"/>
    </location>
</feature>
<keyword evidence="3" id="KW-1185">Reference proteome</keyword>
<gene>
    <name evidence="2" type="ORF">E4U43_005047</name>
</gene>